<feature type="transmembrane region" description="Helical" evidence="8">
    <location>
        <begin position="141"/>
        <end position="159"/>
    </location>
</feature>
<dbReference type="PANTHER" id="PTHR30576:SF10">
    <property type="entry name" value="SLL5057 PROTEIN"/>
    <property type="match status" value="1"/>
</dbReference>
<evidence type="ECO:0000256" key="4">
    <source>
        <dbReference type="ARBA" id="ARBA00022692"/>
    </source>
</evidence>
<dbReference type="Proteomes" id="UP000777440">
    <property type="component" value="Unassembled WGS sequence"/>
</dbReference>
<evidence type="ECO:0000256" key="1">
    <source>
        <dbReference type="ARBA" id="ARBA00004141"/>
    </source>
</evidence>
<comment type="similarity">
    <text evidence="2">Belongs to the bacterial sugar transferase family.</text>
</comment>
<feature type="transmembrane region" description="Helical" evidence="8">
    <location>
        <begin position="180"/>
        <end position="197"/>
    </location>
</feature>
<sequence length="567" mass="61978">MPTSYIPPRPPTDTLPVVAGNTTTKREGTVSSNPQIDAPTESPAHPQARAAAPSASPDAAAETSSVSVVERATNERVGTPQAPEQSASGPSSWRRAYATRLWLSDAFVLIWAVYGTQLLWFGWGNAQVAIRQDSRFNEFSYWIFSAVLVVAWMWALSLIDSRDHRVIGNGPTEYVRVARASFTFFGAIAILAFLFRVDVARGYLLIALPLGIFVLLLERWLWRQWLIAQRWVGQYSAKVLLVGSEESVAAIARELQRSPTAGYHVVGACVPSGKIAATIPGTSVPVMGTVDNVERAIAATGADTVAVTSTDDLPTMKVKQISWALEAGRQHLVLAPSIADIAGPRIHTRPVAGLPLIHVETPKFSRGQRIAKRTMDLLISVIGLILISPLMAFLAISVRLTSEGPVLFRQKRVGLKGREFEMLKFRSMVVNAEELLVDLREKQNSGNEVLFKMADDPRVTPVGKIMRKYSLDELPQLFNVLAGNMSLVGPRPPLASEVAMYDTHVHRRFLMKPGITGAWQVGGRSSLSWGDSVRLDLAYVENWSLMGDFVILVKTARAALSPGDSAH</sequence>
<dbReference type="PANTHER" id="PTHR30576">
    <property type="entry name" value="COLANIC BIOSYNTHESIS UDP-GLUCOSE LIPID CARRIER TRANSFERASE"/>
    <property type="match status" value="1"/>
</dbReference>
<keyword evidence="11" id="KW-1185">Reference proteome</keyword>
<evidence type="ECO:0000256" key="8">
    <source>
        <dbReference type="SAM" id="Phobius"/>
    </source>
</evidence>
<keyword evidence="3 10" id="KW-0808">Transferase</keyword>
<evidence type="ECO:0000256" key="5">
    <source>
        <dbReference type="ARBA" id="ARBA00022989"/>
    </source>
</evidence>
<feature type="transmembrane region" description="Helical" evidence="8">
    <location>
        <begin position="101"/>
        <end position="121"/>
    </location>
</feature>
<dbReference type="GO" id="GO:0016740">
    <property type="term" value="F:transferase activity"/>
    <property type="evidence" value="ECO:0007669"/>
    <property type="project" value="UniProtKB-KW"/>
</dbReference>
<keyword evidence="5 8" id="KW-1133">Transmembrane helix</keyword>
<dbReference type="NCBIfam" id="TIGR03025">
    <property type="entry name" value="EPS_sugtrans"/>
    <property type="match status" value="1"/>
</dbReference>
<evidence type="ECO:0000313" key="11">
    <source>
        <dbReference type="Proteomes" id="UP000777440"/>
    </source>
</evidence>
<feature type="region of interest" description="Disordered" evidence="7">
    <location>
        <begin position="1"/>
        <end position="67"/>
    </location>
</feature>
<feature type="transmembrane region" description="Helical" evidence="8">
    <location>
        <begin position="203"/>
        <end position="222"/>
    </location>
</feature>
<feature type="compositionally biased region" description="Low complexity" evidence="7">
    <location>
        <begin position="42"/>
        <end position="65"/>
    </location>
</feature>
<keyword evidence="4 8" id="KW-0812">Transmembrane</keyword>
<comment type="subcellular location">
    <subcellularLocation>
        <location evidence="1">Membrane</location>
        <topology evidence="1">Multi-pass membrane protein</topology>
    </subcellularLocation>
</comment>
<feature type="domain" description="Bacterial sugar transferase" evidence="9">
    <location>
        <begin position="372"/>
        <end position="560"/>
    </location>
</feature>
<feature type="transmembrane region" description="Helical" evidence="8">
    <location>
        <begin position="377"/>
        <end position="400"/>
    </location>
</feature>
<proteinExistence type="inferred from homology"/>
<keyword evidence="6 8" id="KW-0472">Membrane</keyword>
<dbReference type="Pfam" id="PF13727">
    <property type="entry name" value="CoA_binding_3"/>
    <property type="match status" value="1"/>
</dbReference>
<name>A0ABS7I240_9MICO</name>
<accession>A0ABS7I240</accession>
<evidence type="ECO:0000256" key="3">
    <source>
        <dbReference type="ARBA" id="ARBA00022679"/>
    </source>
</evidence>
<feature type="compositionally biased region" description="Pro residues" evidence="7">
    <location>
        <begin position="1"/>
        <end position="13"/>
    </location>
</feature>
<gene>
    <name evidence="10" type="ORF">JNB61_18305</name>
</gene>
<evidence type="ECO:0000256" key="2">
    <source>
        <dbReference type="ARBA" id="ARBA00006464"/>
    </source>
</evidence>
<evidence type="ECO:0000259" key="9">
    <source>
        <dbReference type="Pfam" id="PF02397"/>
    </source>
</evidence>
<dbReference type="InterPro" id="IPR003362">
    <property type="entry name" value="Bact_transf"/>
</dbReference>
<dbReference type="InterPro" id="IPR017475">
    <property type="entry name" value="EPS_sugar_tfrase"/>
</dbReference>
<dbReference type="EMBL" id="JAEUAX010000015">
    <property type="protein sequence ID" value="MBW9111727.1"/>
    <property type="molecule type" value="Genomic_DNA"/>
</dbReference>
<reference evidence="10 11" key="1">
    <citation type="journal article" date="2021" name="MBio">
        <title>Poor Competitiveness of Bradyrhizobium in Pigeon Pea Root Colonization in Indian Soils.</title>
        <authorList>
            <person name="Chalasani D."/>
            <person name="Basu A."/>
            <person name="Pullabhotla S.V.S.R.N."/>
            <person name="Jorrin B."/>
            <person name="Neal A.L."/>
            <person name="Poole P.S."/>
            <person name="Podile A.R."/>
            <person name="Tkacz A."/>
        </authorList>
    </citation>
    <scope>NUCLEOTIDE SEQUENCE [LARGE SCALE GENOMIC DNA]</scope>
    <source>
        <strain evidence="10 11">HU12</strain>
    </source>
</reference>
<dbReference type="Pfam" id="PF02397">
    <property type="entry name" value="Bac_transf"/>
    <property type="match status" value="1"/>
</dbReference>
<protein>
    <submittedName>
        <fullName evidence="10">Sugar transferase</fullName>
    </submittedName>
</protein>
<organism evidence="10 11">
    <name type="scientific">Microbacterium ureisolvens</name>
    <dbReference type="NCBI Taxonomy" id="2781186"/>
    <lineage>
        <taxon>Bacteria</taxon>
        <taxon>Bacillati</taxon>
        <taxon>Actinomycetota</taxon>
        <taxon>Actinomycetes</taxon>
        <taxon>Micrococcales</taxon>
        <taxon>Microbacteriaceae</taxon>
        <taxon>Microbacterium</taxon>
    </lineage>
</organism>
<dbReference type="Gene3D" id="3.40.50.720">
    <property type="entry name" value="NAD(P)-binding Rossmann-like Domain"/>
    <property type="match status" value="1"/>
</dbReference>
<evidence type="ECO:0000256" key="7">
    <source>
        <dbReference type="SAM" id="MobiDB-lite"/>
    </source>
</evidence>
<comment type="caution">
    <text evidence="10">The sequence shown here is derived from an EMBL/GenBank/DDBJ whole genome shotgun (WGS) entry which is preliminary data.</text>
</comment>
<evidence type="ECO:0000313" key="10">
    <source>
        <dbReference type="EMBL" id="MBW9111727.1"/>
    </source>
</evidence>
<evidence type="ECO:0000256" key="6">
    <source>
        <dbReference type="ARBA" id="ARBA00023136"/>
    </source>
</evidence>